<reference evidence="3" key="1">
    <citation type="journal article" date="2014" name="Front. Microbiol.">
        <title>High frequency of phylogenetically diverse reductive dehalogenase-homologous genes in deep subseafloor sedimentary metagenomes.</title>
        <authorList>
            <person name="Kawai M."/>
            <person name="Futagami T."/>
            <person name="Toyoda A."/>
            <person name="Takaki Y."/>
            <person name="Nishi S."/>
            <person name="Hori S."/>
            <person name="Arai W."/>
            <person name="Tsubouchi T."/>
            <person name="Morono Y."/>
            <person name="Uchiyama I."/>
            <person name="Ito T."/>
            <person name="Fujiyama A."/>
            <person name="Inagaki F."/>
            <person name="Takami H."/>
        </authorList>
    </citation>
    <scope>NUCLEOTIDE SEQUENCE</scope>
    <source>
        <strain evidence="3">Expedition CK06-06</strain>
    </source>
</reference>
<dbReference type="Pfam" id="PF14734">
    <property type="entry name" value="DUF4469"/>
    <property type="match status" value="1"/>
</dbReference>
<gene>
    <name evidence="3" type="ORF">S01H1_17669</name>
</gene>
<evidence type="ECO:0000259" key="1">
    <source>
        <dbReference type="Pfam" id="PF14734"/>
    </source>
</evidence>
<organism evidence="3">
    <name type="scientific">marine sediment metagenome</name>
    <dbReference type="NCBI Taxonomy" id="412755"/>
    <lineage>
        <taxon>unclassified sequences</taxon>
        <taxon>metagenomes</taxon>
        <taxon>ecological metagenomes</taxon>
    </lineage>
</organism>
<feature type="domain" description="Bvu-2165-like IHF-HU-like DNA-binding" evidence="2">
    <location>
        <begin position="1"/>
        <end position="74"/>
    </location>
</feature>
<dbReference type="EMBL" id="BARS01009391">
    <property type="protein sequence ID" value="GAF73996.1"/>
    <property type="molecule type" value="Genomic_DNA"/>
</dbReference>
<dbReference type="Gene3D" id="2.70.50.70">
    <property type="match status" value="1"/>
</dbReference>
<dbReference type="AlphaFoldDB" id="X0SFX3"/>
<protein>
    <submittedName>
        <fullName evidence="3">Uncharacterized protein</fullName>
    </submittedName>
</protein>
<dbReference type="CDD" id="cd12843">
    <property type="entry name" value="Bvu_2165_C_like"/>
    <property type="match status" value="1"/>
</dbReference>
<evidence type="ECO:0000313" key="3">
    <source>
        <dbReference type="EMBL" id="GAF73996.1"/>
    </source>
</evidence>
<dbReference type="InterPro" id="IPR027824">
    <property type="entry name" value="DUF4469"/>
</dbReference>
<comment type="caution">
    <text evidence="3">The sequence shown here is derived from an EMBL/GenBank/DDBJ whole genome shotgun (WGS) entry which is preliminary data.</text>
</comment>
<dbReference type="InterPro" id="IPR049893">
    <property type="entry name" value="Bvu_2165-like_IHF-HU-DNA_bdg"/>
</dbReference>
<proteinExistence type="predicted"/>
<sequence>GSTVTKPDILAVLEDAIKATESCLLDGYRVQLGGLCELFPRIKGVFNGITDTFDASRHRVDVGANPGGRVRKTVRVGATVTKVETIKPAPALLEYVDLGSGETNGTITSGNIGTINGHRLKFNPEQDDEGIYFINIDSAAEVKLTAIQRNKPGQLVFLTPSVPGGQYYLEVRTRFREPAELRTGRLDEMLESAGTAGG</sequence>
<evidence type="ECO:0000259" key="2">
    <source>
        <dbReference type="Pfam" id="PF14848"/>
    </source>
</evidence>
<name>X0SFX3_9ZZZZ</name>
<dbReference type="Pfam" id="PF14848">
    <property type="entry name" value="HU-DNA_bdg"/>
    <property type="match status" value="1"/>
</dbReference>
<feature type="domain" description="DUF4469" evidence="1">
    <location>
        <begin position="94"/>
        <end position="177"/>
    </location>
</feature>
<accession>X0SFX3</accession>
<feature type="non-terminal residue" evidence="3">
    <location>
        <position position="1"/>
    </location>
</feature>